<feature type="chain" id="PRO_5032929416" description="PHP domain-containing protein" evidence="2">
    <location>
        <begin position="17"/>
        <end position="490"/>
    </location>
</feature>
<accession>A0A841LHN5</accession>
<evidence type="ECO:0000313" key="3">
    <source>
        <dbReference type="EMBL" id="MBB6228478.1"/>
    </source>
</evidence>
<evidence type="ECO:0000313" key="4">
    <source>
        <dbReference type="Proteomes" id="UP000538147"/>
    </source>
</evidence>
<feature type="compositionally biased region" description="Gly residues" evidence="1">
    <location>
        <begin position="458"/>
        <end position="469"/>
    </location>
</feature>
<feature type="signal peptide" evidence="2">
    <location>
        <begin position="1"/>
        <end position="16"/>
    </location>
</feature>
<dbReference type="GO" id="GO:0035312">
    <property type="term" value="F:5'-3' DNA exonuclease activity"/>
    <property type="evidence" value="ECO:0007669"/>
    <property type="project" value="TreeGrafter"/>
</dbReference>
<sequence>MRALLLAMLLGTAAAAQNIQLTGTITAADHQSYQTHAFDVPPGVTRVDVTFTRTPEAGITIDLGMLEDGRPRGWSGSNKQRFSIGLAEATPSYTPGPVAGRRMALALGIPNARSGSTASWTATIGFSRDPATPPPPPPVVNPAPSAPGWLRGELHAHSTHSDGARPIEASLQAARAAGLDFISLTEHNTVSQLQALAHLQPEYPSLILLPGQEITTFNGHANLFGSTTPAPFMARDWPQTLPPGLLSINHPALPSGEICMGCGWTQPIPERATLVEAVNGSAIAAAGGLVETPISALPWWDAQLATGKRLIAIGGSDNHDASLAPPDPRAIGHVTTIVWAEARTPAALLKGLEAGHAFIQIGGPARMLDMTAGAAPMGSTASPGTPLRITVTDCNGCNAELIHQAKVIATLPITDGPLNFTPPENLTGPIRAHIRDSRGQLTLIGNPIWYHPPSRLRGGTGAKRQGGGPAPARKGPTASRPAPAADQSHP</sequence>
<gene>
    <name evidence="3" type="ORF">FHS79_002665</name>
</gene>
<dbReference type="NCBIfam" id="NF038032">
    <property type="entry name" value="CehA_McbA_metalo"/>
    <property type="match status" value="1"/>
</dbReference>
<dbReference type="PANTHER" id="PTHR42924">
    <property type="entry name" value="EXONUCLEASE"/>
    <property type="match status" value="1"/>
</dbReference>
<dbReference type="CDD" id="cd07432">
    <property type="entry name" value="PHP_HisPPase"/>
    <property type="match status" value="1"/>
</dbReference>
<evidence type="ECO:0000256" key="2">
    <source>
        <dbReference type="SAM" id="SignalP"/>
    </source>
</evidence>
<keyword evidence="2" id="KW-0732">Signal</keyword>
<dbReference type="AlphaFoldDB" id="A0A841LHN5"/>
<comment type="caution">
    <text evidence="3">The sequence shown here is derived from an EMBL/GenBank/DDBJ whole genome shotgun (WGS) entry which is preliminary data.</text>
</comment>
<dbReference type="GO" id="GO:0004534">
    <property type="term" value="F:5'-3' RNA exonuclease activity"/>
    <property type="evidence" value="ECO:0007669"/>
    <property type="project" value="TreeGrafter"/>
</dbReference>
<organism evidence="3 4">
    <name type="scientific">Polymorphobacter multimanifer</name>
    <dbReference type="NCBI Taxonomy" id="1070431"/>
    <lineage>
        <taxon>Bacteria</taxon>
        <taxon>Pseudomonadati</taxon>
        <taxon>Pseudomonadota</taxon>
        <taxon>Alphaproteobacteria</taxon>
        <taxon>Sphingomonadales</taxon>
        <taxon>Sphingosinicellaceae</taxon>
        <taxon>Polymorphobacter</taxon>
    </lineage>
</organism>
<evidence type="ECO:0000256" key="1">
    <source>
        <dbReference type="SAM" id="MobiDB-lite"/>
    </source>
</evidence>
<dbReference type="EMBL" id="JACIIV010000019">
    <property type="protein sequence ID" value="MBB6228478.1"/>
    <property type="molecule type" value="Genomic_DNA"/>
</dbReference>
<dbReference type="SUPFAM" id="SSF89550">
    <property type="entry name" value="PHP domain-like"/>
    <property type="match status" value="1"/>
</dbReference>
<proteinExistence type="predicted"/>
<reference evidence="3 4" key="1">
    <citation type="submission" date="2020-08" db="EMBL/GenBank/DDBJ databases">
        <title>Genomic Encyclopedia of Type Strains, Phase IV (KMG-IV): sequencing the most valuable type-strain genomes for metagenomic binning, comparative biology and taxonomic classification.</title>
        <authorList>
            <person name="Goeker M."/>
        </authorList>
    </citation>
    <scope>NUCLEOTIDE SEQUENCE [LARGE SCALE GENOMIC DNA]</scope>
    <source>
        <strain evidence="3 4">DSM 102189</strain>
    </source>
</reference>
<dbReference type="RefSeq" id="WP_184200859.1">
    <property type="nucleotide sequence ID" value="NZ_JACIIV010000019.1"/>
</dbReference>
<dbReference type="Proteomes" id="UP000538147">
    <property type="component" value="Unassembled WGS sequence"/>
</dbReference>
<protein>
    <recommendedName>
        <fullName evidence="5">PHP domain-containing protein</fullName>
    </recommendedName>
</protein>
<feature type="region of interest" description="Disordered" evidence="1">
    <location>
        <begin position="449"/>
        <end position="490"/>
    </location>
</feature>
<dbReference type="Gene3D" id="3.20.20.140">
    <property type="entry name" value="Metal-dependent hydrolases"/>
    <property type="match status" value="1"/>
</dbReference>
<dbReference type="PANTHER" id="PTHR42924:SF3">
    <property type="entry name" value="POLYMERASE_HISTIDINOL PHOSPHATASE N-TERMINAL DOMAIN-CONTAINING PROTEIN"/>
    <property type="match status" value="1"/>
</dbReference>
<evidence type="ECO:0008006" key="5">
    <source>
        <dbReference type="Google" id="ProtNLM"/>
    </source>
</evidence>
<dbReference type="InterPro" id="IPR016195">
    <property type="entry name" value="Pol/histidinol_Pase-like"/>
</dbReference>
<name>A0A841LHN5_9SPHN</name>
<dbReference type="InterPro" id="IPR052018">
    <property type="entry name" value="PHP_domain"/>
</dbReference>
<keyword evidence="4" id="KW-1185">Reference proteome</keyword>